<reference evidence="8" key="2">
    <citation type="submission" date="2017-10" db="EMBL/GenBank/DDBJ databases">
        <title>Ladona fulva Genome sequencing and assembly.</title>
        <authorList>
            <person name="Murali S."/>
            <person name="Richards S."/>
            <person name="Bandaranaike D."/>
            <person name="Bellair M."/>
            <person name="Blankenburg K."/>
            <person name="Chao H."/>
            <person name="Dinh H."/>
            <person name="Doddapaneni H."/>
            <person name="Dugan-Rocha S."/>
            <person name="Elkadiri S."/>
            <person name="Gnanaolivu R."/>
            <person name="Hernandez B."/>
            <person name="Skinner E."/>
            <person name="Javaid M."/>
            <person name="Lee S."/>
            <person name="Li M."/>
            <person name="Ming W."/>
            <person name="Munidasa M."/>
            <person name="Muniz J."/>
            <person name="Nguyen L."/>
            <person name="Hughes D."/>
            <person name="Osuji N."/>
            <person name="Pu L.-L."/>
            <person name="Puazo M."/>
            <person name="Qu C."/>
            <person name="Quiroz J."/>
            <person name="Raj R."/>
            <person name="Weissenberger G."/>
            <person name="Xin Y."/>
            <person name="Zou X."/>
            <person name="Han Y."/>
            <person name="Worley K."/>
            <person name="Muzny D."/>
            <person name="Gibbs R."/>
        </authorList>
    </citation>
    <scope>NUCLEOTIDE SEQUENCE</scope>
    <source>
        <strain evidence="8">Sampled in the wild</strain>
    </source>
</reference>
<dbReference type="GO" id="GO:0043495">
    <property type="term" value="F:protein-membrane adaptor activity"/>
    <property type="evidence" value="ECO:0007669"/>
    <property type="project" value="TreeGrafter"/>
</dbReference>
<protein>
    <recommendedName>
        <fullName evidence="7">SUN domain-containing protein</fullName>
    </recommendedName>
</protein>
<dbReference type="InterPro" id="IPR012919">
    <property type="entry name" value="SUN_dom"/>
</dbReference>
<comment type="caution">
    <text evidence="8">The sequence shown here is derived from an EMBL/GenBank/DDBJ whole genome shotgun (WGS) entry which is preliminary data.</text>
</comment>
<accession>A0A8K0NRE4</accession>
<evidence type="ECO:0000259" key="7">
    <source>
        <dbReference type="PROSITE" id="PS51469"/>
    </source>
</evidence>
<dbReference type="PANTHER" id="PTHR12911">
    <property type="entry name" value="SAD1/UNC-84-LIKE PROTEIN-RELATED"/>
    <property type="match status" value="1"/>
</dbReference>
<keyword evidence="3" id="KW-1133">Transmembrane helix</keyword>
<dbReference type="OrthoDB" id="342281at2759"/>
<comment type="subcellular location">
    <subcellularLocation>
        <location evidence="1">Membrane</location>
    </subcellularLocation>
</comment>
<reference evidence="8" key="1">
    <citation type="submission" date="2013-04" db="EMBL/GenBank/DDBJ databases">
        <authorList>
            <person name="Qu J."/>
            <person name="Murali S.C."/>
            <person name="Bandaranaike D."/>
            <person name="Bellair M."/>
            <person name="Blankenburg K."/>
            <person name="Chao H."/>
            <person name="Dinh H."/>
            <person name="Doddapaneni H."/>
            <person name="Downs B."/>
            <person name="Dugan-Rocha S."/>
            <person name="Elkadiri S."/>
            <person name="Gnanaolivu R.D."/>
            <person name="Hernandez B."/>
            <person name="Javaid M."/>
            <person name="Jayaseelan J.C."/>
            <person name="Lee S."/>
            <person name="Li M."/>
            <person name="Ming W."/>
            <person name="Munidasa M."/>
            <person name="Muniz J."/>
            <person name="Nguyen L."/>
            <person name="Ongeri F."/>
            <person name="Osuji N."/>
            <person name="Pu L.-L."/>
            <person name="Puazo M."/>
            <person name="Qu C."/>
            <person name="Quiroz J."/>
            <person name="Raj R."/>
            <person name="Weissenberger G."/>
            <person name="Xin Y."/>
            <person name="Zou X."/>
            <person name="Han Y."/>
            <person name="Richards S."/>
            <person name="Worley K."/>
            <person name="Muzny D."/>
            <person name="Gibbs R."/>
        </authorList>
    </citation>
    <scope>NUCLEOTIDE SEQUENCE</scope>
    <source>
        <strain evidence="8">Sampled in the wild</strain>
    </source>
</reference>
<keyword evidence="5" id="KW-0472">Membrane</keyword>
<dbReference type="GO" id="GO:0034993">
    <property type="term" value="C:meiotic nuclear membrane microtubule tethering complex"/>
    <property type="evidence" value="ECO:0007669"/>
    <property type="project" value="TreeGrafter"/>
</dbReference>
<keyword evidence="4" id="KW-0175">Coiled coil</keyword>
<keyword evidence="9" id="KW-1185">Reference proteome</keyword>
<proteinExistence type="predicted"/>
<dbReference type="EMBL" id="KZ308116">
    <property type="protein sequence ID" value="KAG8221900.1"/>
    <property type="molecule type" value="Genomic_DNA"/>
</dbReference>
<dbReference type="Gene3D" id="2.60.120.260">
    <property type="entry name" value="Galactose-binding domain-like"/>
    <property type="match status" value="1"/>
</dbReference>
<feature type="region of interest" description="Disordered" evidence="6">
    <location>
        <begin position="1"/>
        <end position="21"/>
    </location>
</feature>
<feature type="domain" description="SUN" evidence="7">
    <location>
        <begin position="676"/>
        <end position="837"/>
    </location>
</feature>
<dbReference type="PANTHER" id="PTHR12911:SF8">
    <property type="entry name" value="KLAROID PROTEIN-RELATED"/>
    <property type="match status" value="1"/>
</dbReference>
<evidence type="ECO:0000256" key="1">
    <source>
        <dbReference type="ARBA" id="ARBA00004370"/>
    </source>
</evidence>
<organism evidence="8 9">
    <name type="scientific">Ladona fulva</name>
    <name type="common">Scarce chaser dragonfly</name>
    <name type="synonym">Libellula fulva</name>
    <dbReference type="NCBI Taxonomy" id="123851"/>
    <lineage>
        <taxon>Eukaryota</taxon>
        <taxon>Metazoa</taxon>
        <taxon>Ecdysozoa</taxon>
        <taxon>Arthropoda</taxon>
        <taxon>Hexapoda</taxon>
        <taxon>Insecta</taxon>
        <taxon>Pterygota</taxon>
        <taxon>Palaeoptera</taxon>
        <taxon>Odonata</taxon>
        <taxon>Epiprocta</taxon>
        <taxon>Anisoptera</taxon>
        <taxon>Libelluloidea</taxon>
        <taxon>Libellulidae</taxon>
        <taxon>Ladona</taxon>
    </lineage>
</organism>
<evidence type="ECO:0000256" key="6">
    <source>
        <dbReference type="SAM" id="MobiDB-lite"/>
    </source>
</evidence>
<evidence type="ECO:0000256" key="3">
    <source>
        <dbReference type="ARBA" id="ARBA00022989"/>
    </source>
</evidence>
<sequence>MGDEKPITRNRASRSRSKTPFLRSSCDRELCKSAGGKAHSANHQLNKQKSFIAVSAHCHEAKEQTFSFKYSDNFLGTASVTGAAKVEKKGKINNTDYIIKQNIATRSHHLNGFYGNSIERNGNSVSVTAVLKKLSGISQSNFANSEGDFSEETEEIHLEAQKTFQLYKESGDWWNVFPKTDYTYSEYSPHRREIAPGIVNMPNMSRPGLRSLDSSSRHEYIQRNAGTPIYDRSKHSTTYSRTGNDIRDEKWARVLGAEYAGSQTIRQDQSSLQVPQTNISWFFTSIIYFFYNVIVWSRKSIHSAWSMTGRSGMFVVIVESAYLSNFETFPARVLQWLYRLLGYAKFVDTWLLMGWSIFDSSSCGVAYDHRSQTSWSKIMKLLLITLSPTLLLAGFWAYVQFWDDQGVSNSVSIPEPNEPLLTSNLKTASDNASFNQTSPVIVSSVATLQPVVESPPVEKVNVVIQECPQPKIDMDELVSRIITSPLFVNYLSESNSKSEASEVNIEVDNLLSKISLLEQSRLDQKSQGELQLEEVKNMIKADIALALEGIAKNSKAIEERYKERLSKLDDEQRNQIAALKNIAMEVDSVATQTKFLNNLMQEESSAREASILTLTQEMLKLREQQATQAFVAAIPSKDCEACEVSELAVKKVVTDALMLYDADKTGMADYALESSGGSIVSTRCTETYHAKTASLSWFNFHLWYTFNNPRTIIQPSTHPGECWAFKGSQGYVVIKLSHKIYVSMFSLEHIPKALAPLGSIDSAPRNFSVWGLNGDSEADGQLFGEYVYDQNGSTIQYFPVQKHNLPPYQYVELRIESNHGNLEYTCIYRFRVHGSLHQKANGDPMDKSSR</sequence>
<dbReference type="FunFam" id="2.60.120.260:FF:000009">
    <property type="entry name" value="SUN domain-containing protein 1 isoform X1"/>
    <property type="match status" value="1"/>
</dbReference>
<evidence type="ECO:0000256" key="4">
    <source>
        <dbReference type="ARBA" id="ARBA00023054"/>
    </source>
</evidence>
<dbReference type="PROSITE" id="PS51469">
    <property type="entry name" value="SUN"/>
    <property type="match status" value="1"/>
</dbReference>
<name>A0A8K0NRE4_LADFU</name>
<dbReference type="InterPro" id="IPR045119">
    <property type="entry name" value="SUN1-5"/>
</dbReference>
<gene>
    <name evidence="8" type="ORF">J437_LFUL006718</name>
</gene>
<evidence type="ECO:0000256" key="5">
    <source>
        <dbReference type="ARBA" id="ARBA00023136"/>
    </source>
</evidence>
<evidence type="ECO:0000313" key="8">
    <source>
        <dbReference type="EMBL" id="KAG8221900.1"/>
    </source>
</evidence>
<dbReference type="Pfam" id="PF07738">
    <property type="entry name" value="Sad1_UNC"/>
    <property type="match status" value="1"/>
</dbReference>
<dbReference type="AlphaFoldDB" id="A0A8K0NRE4"/>
<dbReference type="Proteomes" id="UP000792457">
    <property type="component" value="Unassembled WGS sequence"/>
</dbReference>
<evidence type="ECO:0000313" key="9">
    <source>
        <dbReference type="Proteomes" id="UP000792457"/>
    </source>
</evidence>
<evidence type="ECO:0000256" key="2">
    <source>
        <dbReference type="ARBA" id="ARBA00022692"/>
    </source>
</evidence>
<keyword evidence="2" id="KW-0812">Transmembrane</keyword>